<keyword evidence="4" id="KW-1003">Cell membrane</keyword>
<dbReference type="GO" id="GO:0016301">
    <property type="term" value="F:kinase activity"/>
    <property type="evidence" value="ECO:0007669"/>
    <property type="project" value="UniProtKB-KW"/>
</dbReference>
<dbReference type="PROSITE" id="PS50885">
    <property type="entry name" value="HAMP"/>
    <property type="match status" value="1"/>
</dbReference>
<dbReference type="CDD" id="cd06225">
    <property type="entry name" value="HAMP"/>
    <property type="match status" value="1"/>
</dbReference>
<dbReference type="InterPro" id="IPR003594">
    <property type="entry name" value="HATPase_dom"/>
</dbReference>
<keyword evidence="18" id="KW-1185">Reference proteome</keyword>
<dbReference type="PRINTS" id="PR00344">
    <property type="entry name" value="BCTRLSENSOR"/>
</dbReference>
<evidence type="ECO:0000256" key="14">
    <source>
        <dbReference type="SAM" id="Phobius"/>
    </source>
</evidence>
<keyword evidence="11 14" id="KW-1133">Transmembrane helix</keyword>
<dbReference type="InterPro" id="IPR036890">
    <property type="entry name" value="HATPase_C_sf"/>
</dbReference>
<evidence type="ECO:0000256" key="9">
    <source>
        <dbReference type="ARBA" id="ARBA00022777"/>
    </source>
</evidence>
<evidence type="ECO:0000259" key="16">
    <source>
        <dbReference type="PROSITE" id="PS50885"/>
    </source>
</evidence>
<keyword evidence="12" id="KW-0902">Two-component regulatory system</keyword>
<dbReference type="Proteomes" id="UP001524502">
    <property type="component" value="Unassembled WGS sequence"/>
</dbReference>
<evidence type="ECO:0000256" key="7">
    <source>
        <dbReference type="ARBA" id="ARBA00022692"/>
    </source>
</evidence>
<evidence type="ECO:0000256" key="10">
    <source>
        <dbReference type="ARBA" id="ARBA00022840"/>
    </source>
</evidence>
<keyword evidence="8" id="KW-0547">Nucleotide-binding</keyword>
<dbReference type="EC" id="2.7.13.3" evidence="3"/>
<dbReference type="RefSeq" id="WP_256131694.1">
    <property type="nucleotide sequence ID" value="NZ_JANFXK010000006.1"/>
</dbReference>
<sequence>MKFFWKLFFSLMIVTMAFFSIGGYLLIQSGFRASLEREVDMAYRENEIISDALEQSLDWQASSAYKREQTKEESYKLLKRITSKTIAKSSGKVIPYSIKDEKGSVYAGEDLLDSVDSLVKSLDRGQRGYKITESGNAYYILCASPLEMLDFPFYIESYRQITPLFHNRQTQYRSYISLLLLLFAVGIVVTLIVSAWLMRPIKKLSKAARQLSDGCDIQPVPVYSRDEIGQLTQDFNSMAGQLAENVEELKDAAQRQELFVSSFNHELKTPLTSMIGYADLLRSKKLSEEQVILSADQIVQEGRRLEKLSATLMELIVIRNQEIPRRHVSAHTFFNSVRNTVLPIMKQKHIDFSTTIEDGVLLIEPDLMKTVCINLLDNAYKAVQEKGQICLRGVCKDSGYEIIVSDDGCGIPQEELSKITEAFYMVDKARARAGGGSGLGLAICARIVEVHNGTMEFASRPGEGTQVTIGLEGGCDDETA</sequence>
<comment type="caution">
    <text evidence="17">The sequence shown here is derived from an EMBL/GenBank/DDBJ whole genome shotgun (WGS) entry which is preliminary data.</text>
</comment>
<keyword evidence="13 14" id="KW-0472">Membrane</keyword>
<feature type="transmembrane region" description="Helical" evidence="14">
    <location>
        <begin position="175"/>
        <end position="197"/>
    </location>
</feature>
<dbReference type="InterPro" id="IPR050398">
    <property type="entry name" value="HssS/ArlS-like"/>
</dbReference>
<dbReference type="InterPro" id="IPR005467">
    <property type="entry name" value="His_kinase_dom"/>
</dbReference>
<dbReference type="Gene3D" id="6.10.340.10">
    <property type="match status" value="1"/>
</dbReference>
<dbReference type="Pfam" id="PF00512">
    <property type="entry name" value="HisKA"/>
    <property type="match status" value="1"/>
</dbReference>
<dbReference type="SUPFAM" id="SSF158472">
    <property type="entry name" value="HAMP domain-like"/>
    <property type="match status" value="1"/>
</dbReference>
<keyword evidence="6" id="KW-0808">Transferase</keyword>
<dbReference type="CDD" id="cd00075">
    <property type="entry name" value="HATPase"/>
    <property type="match status" value="1"/>
</dbReference>
<evidence type="ECO:0000256" key="2">
    <source>
        <dbReference type="ARBA" id="ARBA00004651"/>
    </source>
</evidence>
<dbReference type="PANTHER" id="PTHR45528:SF1">
    <property type="entry name" value="SENSOR HISTIDINE KINASE CPXA"/>
    <property type="match status" value="1"/>
</dbReference>
<dbReference type="Gene3D" id="3.30.565.10">
    <property type="entry name" value="Histidine kinase-like ATPase, C-terminal domain"/>
    <property type="match status" value="1"/>
</dbReference>
<evidence type="ECO:0000256" key="3">
    <source>
        <dbReference type="ARBA" id="ARBA00012438"/>
    </source>
</evidence>
<dbReference type="Pfam" id="PF02518">
    <property type="entry name" value="HATPase_c"/>
    <property type="match status" value="1"/>
</dbReference>
<dbReference type="EMBL" id="JANFXK010000006">
    <property type="protein sequence ID" value="MCQ4636500.1"/>
    <property type="molecule type" value="Genomic_DNA"/>
</dbReference>
<proteinExistence type="predicted"/>
<dbReference type="PROSITE" id="PS50109">
    <property type="entry name" value="HIS_KIN"/>
    <property type="match status" value="1"/>
</dbReference>
<evidence type="ECO:0000256" key="8">
    <source>
        <dbReference type="ARBA" id="ARBA00022741"/>
    </source>
</evidence>
<keyword evidence="7 14" id="KW-0812">Transmembrane</keyword>
<keyword evidence="9 17" id="KW-0418">Kinase</keyword>
<evidence type="ECO:0000256" key="12">
    <source>
        <dbReference type="ARBA" id="ARBA00023012"/>
    </source>
</evidence>
<evidence type="ECO:0000256" key="6">
    <source>
        <dbReference type="ARBA" id="ARBA00022679"/>
    </source>
</evidence>
<accession>A0ABT1RMT1</accession>
<dbReference type="PANTHER" id="PTHR45528">
    <property type="entry name" value="SENSOR HISTIDINE KINASE CPXA"/>
    <property type="match status" value="1"/>
</dbReference>
<evidence type="ECO:0000313" key="17">
    <source>
        <dbReference type="EMBL" id="MCQ4636500.1"/>
    </source>
</evidence>
<evidence type="ECO:0000256" key="13">
    <source>
        <dbReference type="ARBA" id="ARBA00023136"/>
    </source>
</evidence>
<dbReference type="InterPro" id="IPR036097">
    <property type="entry name" value="HisK_dim/P_sf"/>
</dbReference>
<feature type="domain" description="HAMP" evidence="16">
    <location>
        <begin position="195"/>
        <end position="247"/>
    </location>
</feature>
<protein>
    <recommendedName>
        <fullName evidence="3">histidine kinase</fullName>
        <ecNumber evidence="3">2.7.13.3</ecNumber>
    </recommendedName>
</protein>
<dbReference type="SMART" id="SM00388">
    <property type="entry name" value="HisKA"/>
    <property type="match status" value="1"/>
</dbReference>
<dbReference type="Pfam" id="PF00672">
    <property type="entry name" value="HAMP"/>
    <property type="match status" value="1"/>
</dbReference>
<dbReference type="CDD" id="cd00082">
    <property type="entry name" value="HisKA"/>
    <property type="match status" value="1"/>
</dbReference>
<comment type="subcellular location">
    <subcellularLocation>
        <location evidence="2">Cell membrane</location>
        <topology evidence="2">Multi-pass membrane protein</topology>
    </subcellularLocation>
</comment>
<comment type="catalytic activity">
    <reaction evidence="1">
        <text>ATP + protein L-histidine = ADP + protein N-phospho-L-histidine.</text>
        <dbReference type="EC" id="2.7.13.3"/>
    </reaction>
</comment>
<keyword evidence="5" id="KW-0597">Phosphoprotein</keyword>
<name>A0ABT1RMT1_9FIRM</name>
<dbReference type="InterPro" id="IPR004358">
    <property type="entry name" value="Sig_transdc_His_kin-like_C"/>
</dbReference>
<evidence type="ECO:0000256" key="11">
    <source>
        <dbReference type="ARBA" id="ARBA00022989"/>
    </source>
</evidence>
<dbReference type="SUPFAM" id="SSF55874">
    <property type="entry name" value="ATPase domain of HSP90 chaperone/DNA topoisomerase II/histidine kinase"/>
    <property type="match status" value="1"/>
</dbReference>
<dbReference type="SUPFAM" id="SSF47384">
    <property type="entry name" value="Homodimeric domain of signal transducing histidine kinase"/>
    <property type="match status" value="1"/>
</dbReference>
<feature type="domain" description="Histidine kinase" evidence="15">
    <location>
        <begin position="262"/>
        <end position="475"/>
    </location>
</feature>
<dbReference type="SMART" id="SM00387">
    <property type="entry name" value="HATPase_c"/>
    <property type="match status" value="1"/>
</dbReference>
<dbReference type="InterPro" id="IPR003660">
    <property type="entry name" value="HAMP_dom"/>
</dbReference>
<evidence type="ECO:0000256" key="4">
    <source>
        <dbReference type="ARBA" id="ARBA00022475"/>
    </source>
</evidence>
<organism evidence="17 18">
    <name type="scientific">Anaerovorax odorimutans</name>
    <dbReference type="NCBI Taxonomy" id="109327"/>
    <lineage>
        <taxon>Bacteria</taxon>
        <taxon>Bacillati</taxon>
        <taxon>Bacillota</taxon>
        <taxon>Clostridia</taxon>
        <taxon>Peptostreptococcales</taxon>
        <taxon>Anaerovoracaceae</taxon>
        <taxon>Anaerovorax</taxon>
    </lineage>
</organism>
<gene>
    <name evidence="17" type="ORF">NE619_07145</name>
</gene>
<evidence type="ECO:0000256" key="1">
    <source>
        <dbReference type="ARBA" id="ARBA00000085"/>
    </source>
</evidence>
<reference evidence="17 18" key="1">
    <citation type="submission" date="2022-06" db="EMBL/GenBank/DDBJ databases">
        <title>Isolation of gut microbiota from human fecal samples.</title>
        <authorList>
            <person name="Pamer E.G."/>
            <person name="Barat B."/>
            <person name="Waligurski E."/>
            <person name="Medina S."/>
            <person name="Paddock L."/>
            <person name="Mostad J."/>
        </authorList>
    </citation>
    <scope>NUCLEOTIDE SEQUENCE [LARGE SCALE GENOMIC DNA]</scope>
    <source>
        <strain evidence="17 18">SL.3.17</strain>
    </source>
</reference>
<dbReference type="Gene3D" id="1.10.287.130">
    <property type="match status" value="1"/>
</dbReference>
<evidence type="ECO:0000313" key="18">
    <source>
        <dbReference type="Proteomes" id="UP001524502"/>
    </source>
</evidence>
<feature type="transmembrane region" description="Helical" evidence="14">
    <location>
        <begin position="6"/>
        <end position="27"/>
    </location>
</feature>
<evidence type="ECO:0000256" key="5">
    <source>
        <dbReference type="ARBA" id="ARBA00022553"/>
    </source>
</evidence>
<evidence type="ECO:0000259" key="15">
    <source>
        <dbReference type="PROSITE" id="PS50109"/>
    </source>
</evidence>
<dbReference type="InterPro" id="IPR003661">
    <property type="entry name" value="HisK_dim/P_dom"/>
</dbReference>
<dbReference type="SMART" id="SM00304">
    <property type="entry name" value="HAMP"/>
    <property type="match status" value="1"/>
</dbReference>
<keyword evidence="10" id="KW-0067">ATP-binding</keyword>